<keyword evidence="2" id="KW-1185">Reference proteome</keyword>
<reference evidence="1 2" key="2">
    <citation type="journal article" date="2013" name="Int. J. Syst. Evol. Microbiol.">
        <title>Methylophaga nitratireducenticrescens sp. nov. and Methylophaga frappieri sp. nov., isolated from the biofilm of the methanol-fed denitrification system treating the seawater at the Montreal Biodome.</title>
        <authorList>
            <person name="Villeneuve C."/>
            <person name="Martineau C."/>
            <person name="Mauffrey F."/>
            <person name="Villemur R."/>
        </authorList>
    </citation>
    <scope>NUCLEOTIDE SEQUENCE [LARGE SCALE GENOMIC DNA]</scope>
    <source>
        <strain evidence="1 2">JAM1</strain>
    </source>
</reference>
<name>I1XEV0_METNJ</name>
<accession>I1XEV0</accession>
<organism evidence="1 2">
    <name type="scientific">Methylophaga nitratireducenticrescens</name>
    <dbReference type="NCBI Taxonomy" id="754476"/>
    <lineage>
        <taxon>Bacteria</taxon>
        <taxon>Pseudomonadati</taxon>
        <taxon>Pseudomonadota</taxon>
        <taxon>Gammaproteobacteria</taxon>
        <taxon>Thiotrichales</taxon>
        <taxon>Piscirickettsiaceae</taxon>
        <taxon>Methylophaga</taxon>
    </lineage>
</organism>
<sequence length="56" mass="6418">MVDFPDPIGPTRNILPEITWLMAQLFIVKKTGSTDYSSIRFFILTEKAEFNNPCLP</sequence>
<gene>
    <name evidence="1" type="ordered locus">Q7A_58</name>
</gene>
<evidence type="ECO:0000313" key="1">
    <source>
        <dbReference type="EMBL" id="AFI82919.1"/>
    </source>
</evidence>
<dbReference type="AlphaFoldDB" id="I1XEV0"/>
<dbReference type="EMBL" id="CP003390">
    <property type="protein sequence ID" value="AFI82919.1"/>
    <property type="molecule type" value="Genomic_DNA"/>
</dbReference>
<dbReference type="PATRIC" id="fig|754476.3.peg.57"/>
<dbReference type="Proteomes" id="UP000009144">
    <property type="component" value="Chromosome"/>
</dbReference>
<protein>
    <submittedName>
        <fullName evidence="1">Uncharacterized protein</fullName>
    </submittedName>
</protein>
<evidence type="ECO:0000313" key="2">
    <source>
        <dbReference type="Proteomes" id="UP000009144"/>
    </source>
</evidence>
<dbReference type="HOGENOM" id="CLU_3009122_0_0_6"/>
<reference evidence="1 2" key="1">
    <citation type="journal article" date="2012" name="J. Bacteriol.">
        <title>Complete genome sequences of Methylophaga sp. strain JAM1 and Methylophaga sp. strain JAM7.</title>
        <authorList>
            <person name="Villeneuve C."/>
            <person name="Martineau C."/>
            <person name="Mauffrey F."/>
            <person name="Villemur R."/>
        </authorList>
    </citation>
    <scope>NUCLEOTIDE SEQUENCE [LARGE SCALE GENOMIC DNA]</scope>
    <source>
        <strain evidence="1 2">JAM1</strain>
    </source>
</reference>
<proteinExistence type="predicted"/>